<organism evidence="2 3">
    <name type="scientific">Vibrio rotiferianus</name>
    <dbReference type="NCBI Taxonomy" id="190895"/>
    <lineage>
        <taxon>Bacteria</taxon>
        <taxon>Pseudomonadati</taxon>
        <taxon>Pseudomonadota</taxon>
        <taxon>Gammaproteobacteria</taxon>
        <taxon>Vibrionales</taxon>
        <taxon>Vibrionaceae</taxon>
        <taxon>Vibrio</taxon>
    </lineage>
</organism>
<dbReference type="EMBL" id="VTYN01000008">
    <property type="protein sequence ID" value="NOH48387.1"/>
    <property type="molecule type" value="Genomic_DNA"/>
</dbReference>
<dbReference type="GO" id="GO:0016747">
    <property type="term" value="F:acyltransferase activity, transferring groups other than amino-acyl groups"/>
    <property type="evidence" value="ECO:0007669"/>
    <property type="project" value="InterPro"/>
</dbReference>
<evidence type="ECO:0000313" key="2">
    <source>
        <dbReference type="EMBL" id="NOH48387.1"/>
    </source>
</evidence>
<dbReference type="CDD" id="cd04301">
    <property type="entry name" value="NAT_SF"/>
    <property type="match status" value="1"/>
</dbReference>
<reference evidence="2 3" key="1">
    <citation type="submission" date="2019-08" db="EMBL/GenBank/DDBJ databases">
        <title>Draft genome sequencing and comparative genomics of hatchery-associated Vibrios.</title>
        <authorList>
            <person name="Kehlet-Delgado H."/>
            <person name="Mueller R.S."/>
        </authorList>
    </citation>
    <scope>NUCLEOTIDE SEQUENCE [LARGE SCALE GENOMIC DNA]</scope>
    <source>
        <strain evidence="2 3">00-78-3</strain>
    </source>
</reference>
<dbReference type="Proteomes" id="UP000572072">
    <property type="component" value="Unassembled WGS sequence"/>
</dbReference>
<dbReference type="AlphaFoldDB" id="A0A7Y4E1M0"/>
<proteinExistence type="predicted"/>
<evidence type="ECO:0000313" key="3">
    <source>
        <dbReference type="Proteomes" id="UP000572072"/>
    </source>
</evidence>
<dbReference type="Gene3D" id="3.40.630.30">
    <property type="match status" value="1"/>
</dbReference>
<gene>
    <name evidence="2" type="ORF">F0262_09985</name>
</gene>
<comment type="caution">
    <text evidence="2">The sequence shown here is derived from an EMBL/GenBank/DDBJ whole genome shotgun (WGS) entry which is preliminary data.</text>
</comment>
<keyword evidence="2" id="KW-0808">Transferase</keyword>
<feature type="domain" description="N-acetyltransferase" evidence="1">
    <location>
        <begin position="14"/>
        <end position="168"/>
    </location>
</feature>
<name>A0A7Y4E1M0_9VIBR</name>
<dbReference type="Pfam" id="PF00583">
    <property type="entry name" value="Acetyltransf_1"/>
    <property type="match status" value="1"/>
</dbReference>
<dbReference type="InterPro" id="IPR016181">
    <property type="entry name" value="Acyl_CoA_acyltransferase"/>
</dbReference>
<evidence type="ECO:0000259" key="1">
    <source>
        <dbReference type="PROSITE" id="PS51186"/>
    </source>
</evidence>
<accession>A0A7Y4E1M0</accession>
<dbReference type="RefSeq" id="WP_171357833.1">
    <property type="nucleotide sequence ID" value="NZ_VTYN01000008.1"/>
</dbReference>
<dbReference type="InterPro" id="IPR000182">
    <property type="entry name" value="GNAT_dom"/>
</dbReference>
<sequence>MNETTNQNTQKSNYTLSQYERGISSEMIALFTQTFSDSEGEAEGKTIGALVGDLLTTTSDQELKGFVAKQGERLIAGVLFTPLRFENGEVGYLLSPMATLTECQGKGVGQALINFGLEYLKQQGIELVFTYGDPNFYSRVGFQQVTEAQFKAPHTLSFPHGWLAQSLVGELTPIQGSSSCVQGLDSPAYW</sequence>
<dbReference type="PROSITE" id="PS51186">
    <property type="entry name" value="GNAT"/>
    <property type="match status" value="1"/>
</dbReference>
<dbReference type="SUPFAM" id="SSF55729">
    <property type="entry name" value="Acyl-CoA N-acyltransferases (Nat)"/>
    <property type="match status" value="1"/>
</dbReference>
<protein>
    <submittedName>
        <fullName evidence="2">N-acetyltransferase</fullName>
    </submittedName>
</protein>